<accession>A0A318JMF9</accession>
<dbReference type="AlphaFoldDB" id="A0A318JMF9"/>
<reference evidence="1 2" key="1">
    <citation type="submission" date="2018-05" db="EMBL/GenBank/DDBJ databases">
        <title>Genomic Encyclopedia of Type Strains, Phase IV (KMG-IV): sequencing the most valuable type-strain genomes for metagenomic binning, comparative biology and taxonomic classification.</title>
        <authorList>
            <person name="Goeker M."/>
        </authorList>
    </citation>
    <scope>NUCLEOTIDE SEQUENCE [LARGE SCALE GENOMIC DNA]</scope>
    <source>
        <strain evidence="1 2">DSM 19792</strain>
    </source>
</reference>
<dbReference type="Proteomes" id="UP000247792">
    <property type="component" value="Unassembled WGS sequence"/>
</dbReference>
<protein>
    <submittedName>
        <fullName evidence="1">Uncharacterized protein</fullName>
    </submittedName>
</protein>
<dbReference type="EMBL" id="QJKB01000007">
    <property type="protein sequence ID" value="PXX41442.1"/>
    <property type="molecule type" value="Genomic_DNA"/>
</dbReference>
<sequence length="307" mass="35953">MGHQTILVIGDNFRHQLGKFQRVDYADPLSEHMTLADIMDEAIEEFETSDWPSKGNLLEWVVRIHGVAILNQDQEPDFRDTHKEGWVRLDDKGNICEIVSRTIPEGFFDYIECSINSWKLKSGAKAYVFDRYDDFPASDGFAGSAQKAAIDFEGMRDLVQHHAACRWDSAAEVRGSMVWKPFSYFWEKYPNQNCSGDPYSDVIKEWQEQTGVEAILCQARKGAFYPDERMPEFEREIWNFFWNDHAHHSIDLLLLSKIEYIRRFDIHKFLKYNLIIKNSVLIEERNQKELFDSLPNESLLTLVYVYS</sequence>
<proteinExistence type="predicted"/>
<organism evidence="1 2">
    <name type="scientific">Undibacterium pigrum</name>
    <dbReference type="NCBI Taxonomy" id="401470"/>
    <lineage>
        <taxon>Bacteria</taxon>
        <taxon>Pseudomonadati</taxon>
        <taxon>Pseudomonadota</taxon>
        <taxon>Betaproteobacteria</taxon>
        <taxon>Burkholderiales</taxon>
        <taxon>Oxalobacteraceae</taxon>
        <taxon>Undibacterium</taxon>
    </lineage>
</organism>
<name>A0A318JMF9_9BURK</name>
<keyword evidence="2" id="KW-1185">Reference proteome</keyword>
<gene>
    <name evidence="1" type="ORF">DFR42_10793</name>
</gene>
<evidence type="ECO:0000313" key="1">
    <source>
        <dbReference type="EMBL" id="PXX41442.1"/>
    </source>
</evidence>
<comment type="caution">
    <text evidence="1">The sequence shown here is derived from an EMBL/GenBank/DDBJ whole genome shotgun (WGS) entry which is preliminary data.</text>
</comment>
<evidence type="ECO:0000313" key="2">
    <source>
        <dbReference type="Proteomes" id="UP000247792"/>
    </source>
</evidence>